<dbReference type="SUPFAM" id="SSF54001">
    <property type="entry name" value="Cysteine proteinases"/>
    <property type="match status" value="1"/>
</dbReference>
<keyword evidence="3" id="KW-0378">Hydrolase</keyword>
<evidence type="ECO:0000256" key="2">
    <source>
        <dbReference type="ARBA" id="ARBA00022670"/>
    </source>
</evidence>
<accession>A0A1Y2HNL7</accession>
<proteinExistence type="inferred from homology"/>
<dbReference type="InterPro" id="IPR003653">
    <property type="entry name" value="Peptidase_C48_C"/>
</dbReference>
<dbReference type="STRING" id="765915.A0A1Y2HNL7"/>
<evidence type="ECO:0000256" key="1">
    <source>
        <dbReference type="ARBA" id="ARBA00005234"/>
    </source>
</evidence>
<dbReference type="EMBL" id="MCFL01000021">
    <property type="protein sequence ID" value="ORZ35564.1"/>
    <property type="molecule type" value="Genomic_DNA"/>
</dbReference>
<evidence type="ECO:0000313" key="7">
    <source>
        <dbReference type="Proteomes" id="UP000193411"/>
    </source>
</evidence>
<dbReference type="GO" id="GO:0008234">
    <property type="term" value="F:cysteine-type peptidase activity"/>
    <property type="evidence" value="ECO:0007669"/>
    <property type="project" value="InterPro"/>
</dbReference>
<evidence type="ECO:0000256" key="3">
    <source>
        <dbReference type="ARBA" id="ARBA00022801"/>
    </source>
</evidence>
<gene>
    <name evidence="6" type="ORF">BCR44DRAFT_95407</name>
</gene>
<name>A0A1Y2HNL7_9FUNG</name>
<keyword evidence="2" id="KW-0645">Protease</keyword>
<evidence type="ECO:0000313" key="6">
    <source>
        <dbReference type="EMBL" id="ORZ35564.1"/>
    </source>
</evidence>
<comment type="caution">
    <text evidence="6">The sequence shown here is derived from an EMBL/GenBank/DDBJ whole genome shotgun (WGS) entry which is preliminary data.</text>
</comment>
<keyword evidence="7" id="KW-1185">Reference proteome</keyword>
<dbReference type="Pfam" id="PF02902">
    <property type="entry name" value="Peptidase_C48"/>
    <property type="match status" value="1"/>
</dbReference>
<feature type="domain" description="Ubiquitin-like protease family profile" evidence="5">
    <location>
        <begin position="1"/>
        <end position="146"/>
    </location>
</feature>
<dbReference type="InterPro" id="IPR038765">
    <property type="entry name" value="Papain-like_cys_pep_sf"/>
</dbReference>
<feature type="region of interest" description="Disordered" evidence="4">
    <location>
        <begin position="149"/>
        <end position="207"/>
    </location>
</feature>
<protein>
    <recommendedName>
        <fullName evidence="5">Ubiquitin-like protease family profile domain-containing protein</fullName>
    </recommendedName>
</protein>
<dbReference type="GO" id="GO:0019783">
    <property type="term" value="F:ubiquitin-like protein peptidase activity"/>
    <property type="evidence" value="ECO:0007669"/>
    <property type="project" value="UniProtKB-ARBA"/>
</dbReference>
<organism evidence="6 7">
    <name type="scientific">Catenaria anguillulae PL171</name>
    <dbReference type="NCBI Taxonomy" id="765915"/>
    <lineage>
        <taxon>Eukaryota</taxon>
        <taxon>Fungi</taxon>
        <taxon>Fungi incertae sedis</taxon>
        <taxon>Blastocladiomycota</taxon>
        <taxon>Blastocladiomycetes</taxon>
        <taxon>Blastocladiales</taxon>
        <taxon>Catenariaceae</taxon>
        <taxon>Catenaria</taxon>
    </lineage>
</organism>
<dbReference type="Proteomes" id="UP000193411">
    <property type="component" value="Unassembled WGS sequence"/>
</dbReference>
<dbReference type="Gene3D" id="3.40.395.10">
    <property type="entry name" value="Adenoviral Proteinase, Chain A"/>
    <property type="match status" value="1"/>
</dbReference>
<reference evidence="6 7" key="1">
    <citation type="submission" date="2016-07" db="EMBL/GenBank/DDBJ databases">
        <title>Pervasive Adenine N6-methylation of Active Genes in Fungi.</title>
        <authorList>
            <consortium name="DOE Joint Genome Institute"/>
            <person name="Mondo S.J."/>
            <person name="Dannebaum R.O."/>
            <person name="Kuo R.C."/>
            <person name="Labutti K."/>
            <person name="Haridas S."/>
            <person name="Kuo A."/>
            <person name="Salamov A."/>
            <person name="Ahrendt S.R."/>
            <person name="Lipzen A."/>
            <person name="Sullivan W."/>
            <person name="Andreopoulos W.B."/>
            <person name="Clum A."/>
            <person name="Lindquist E."/>
            <person name="Daum C."/>
            <person name="Ramamoorthy G.K."/>
            <person name="Gryganskyi A."/>
            <person name="Culley D."/>
            <person name="Magnuson J.K."/>
            <person name="James T.Y."/>
            <person name="O'Malley M.A."/>
            <person name="Stajich J.E."/>
            <person name="Spatafora J.W."/>
            <person name="Visel A."/>
            <person name="Grigoriev I.V."/>
        </authorList>
    </citation>
    <scope>NUCLEOTIDE SEQUENCE [LARGE SCALE GENOMIC DNA]</scope>
    <source>
        <strain evidence="6 7">PL171</strain>
    </source>
</reference>
<evidence type="ECO:0000256" key="4">
    <source>
        <dbReference type="SAM" id="MobiDB-lite"/>
    </source>
</evidence>
<dbReference type="AlphaFoldDB" id="A0A1Y2HNL7"/>
<comment type="similarity">
    <text evidence="1">Belongs to the peptidase C48 family.</text>
</comment>
<dbReference type="PROSITE" id="PS50600">
    <property type="entry name" value="ULP_PROTEASE"/>
    <property type="match status" value="1"/>
</dbReference>
<sequence>MFPAPWVESGIFIWHATAVKARIDPAAFSRPILSTVVASQWALEIGANSIILVPVLVHRHWLLGVLSCNDGNVQAMILNSMKSPALDLATHANYRHGPASAFLQRLSRKIFKLAEDAIVPVTIPVVPQQPNTDDCGIFALSSVETFMGRSRPRSSARPQVSSPALPRSTESRCVQCSPVRPDPIQDASHGGFDFLEPSNRPSDSGTTSTGIRFFKVRHGYPRDETGVVDLGDESVEVVKALLDTFRGDVWHAVRVLNAGLLRLNFAGVCPLPEDAWKSLAPLPMAASDKSRHHKQKVAQWRKGGYVHAKYQDGLLDALDRFLGSARVLVGESVGAMAGQRD</sequence>
<dbReference type="GO" id="GO:0006508">
    <property type="term" value="P:proteolysis"/>
    <property type="evidence" value="ECO:0007669"/>
    <property type="project" value="UniProtKB-KW"/>
</dbReference>
<evidence type="ECO:0000259" key="5">
    <source>
        <dbReference type="PROSITE" id="PS50600"/>
    </source>
</evidence>